<organism evidence="13 14">
    <name type="scientific">Alteromonas confluentis</name>
    <dbReference type="NCBI Taxonomy" id="1656094"/>
    <lineage>
        <taxon>Bacteria</taxon>
        <taxon>Pseudomonadati</taxon>
        <taxon>Pseudomonadota</taxon>
        <taxon>Gammaproteobacteria</taxon>
        <taxon>Alteromonadales</taxon>
        <taxon>Alteromonadaceae</taxon>
        <taxon>Alteromonas/Salinimonas group</taxon>
        <taxon>Alteromonas</taxon>
    </lineage>
</organism>
<evidence type="ECO:0000256" key="11">
    <source>
        <dbReference type="ARBA" id="ARBA00023444"/>
    </source>
</evidence>
<name>A0A1E7ZDK2_9ALTE</name>
<feature type="transmembrane region" description="Helical" evidence="12">
    <location>
        <begin position="169"/>
        <end position="189"/>
    </location>
</feature>
<evidence type="ECO:0000256" key="3">
    <source>
        <dbReference type="ARBA" id="ARBA00022692"/>
    </source>
</evidence>
<dbReference type="InterPro" id="IPR050450">
    <property type="entry name" value="COX15/CtaA_HemeA_synthase"/>
</dbReference>
<feature type="transmembrane region" description="Helical" evidence="12">
    <location>
        <begin position="126"/>
        <end position="148"/>
    </location>
</feature>
<dbReference type="Proteomes" id="UP000175691">
    <property type="component" value="Unassembled WGS sequence"/>
</dbReference>
<proteinExistence type="predicted"/>
<keyword evidence="5 12" id="KW-1133">Transmembrane helix</keyword>
<dbReference type="EMBL" id="MDHN01000013">
    <property type="protein sequence ID" value="OFC71598.1"/>
    <property type="molecule type" value="Genomic_DNA"/>
</dbReference>
<evidence type="ECO:0000256" key="2">
    <source>
        <dbReference type="ARBA" id="ARBA00022475"/>
    </source>
</evidence>
<feature type="transmembrane region" description="Helical" evidence="12">
    <location>
        <begin position="239"/>
        <end position="260"/>
    </location>
</feature>
<dbReference type="PANTHER" id="PTHR35457">
    <property type="entry name" value="HEME A SYNTHASE"/>
    <property type="match status" value="1"/>
</dbReference>
<evidence type="ECO:0000256" key="1">
    <source>
        <dbReference type="ARBA" id="ARBA00004141"/>
    </source>
</evidence>
<gene>
    <name evidence="13" type="ORF">BFC18_07660</name>
</gene>
<evidence type="ECO:0000256" key="10">
    <source>
        <dbReference type="ARBA" id="ARBA00023157"/>
    </source>
</evidence>
<feature type="transmembrane region" description="Helical" evidence="12">
    <location>
        <begin position="103"/>
        <end position="120"/>
    </location>
</feature>
<keyword evidence="10" id="KW-1015">Disulfide bond</keyword>
<reference evidence="13 14" key="1">
    <citation type="submission" date="2016-08" db="EMBL/GenBank/DDBJ databases">
        <authorList>
            <person name="Seilhamer J.J."/>
        </authorList>
    </citation>
    <scope>NUCLEOTIDE SEQUENCE [LARGE SCALE GENOMIC DNA]</scope>
    <source>
        <strain evidence="13 14">KCTC 42603</strain>
    </source>
</reference>
<sequence>MRKLVLFSLFLAVFVIILGAYTRLTDAGLGCPDWPGCYGLLSVPTAEHHVAAANEAFPDRPVEAAKAWNEMIHRYFAGALGMCIFTIAAMAFRRRHKGQSLRLPFFLVGLIIFQAILGMLTVTLNLLPVVVMGHLLGGFTILACLFLLHLKLRDGARIKPRRINRLTKAALLGTAILLMQISLGGWTSANYAALACTEFPVCEDGWSVRLDFSGAFSVPYAETYEYGAHGYGERMTMHIVHRAGAVVTFLYLLWLGFRLYTKEFATPVKTAGLVLVGVLMIQVTLGVSNILLSLPVLVAVAHNIVAACLLLVMVWITYQVSRVQGEIHG</sequence>
<feature type="transmembrane region" description="Helical" evidence="12">
    <location>
        <begin position="72"/>
        <end position="91"/>
    </location>
</feature>
<keyword evidence="7" id="KW-0408">Iron</keyword>
<evidence type="ECO:0000313" key="14">
    <source>
        <dbReference type="Proteomes" id="UP000175691"/>
    </source>
</evidence>
<dbReference type="GO" id="GO:0046872">
    <property type="term" value="F:metal ion binding"/>
    <property type="evidence" value="ECO:0007669"/>
    <property type="project" value="UniProtKB-KW"/>
</dbReference>
<keyword evidence="2" id="KW-1003">Cell membrane</keyword>
<evidence type="ECO:0000313" key="13">
    <source>
        <dbReference type="EMBL" id="OFC71598.1"/>
    </source>
</evidence>
<dbReference type="GO" id="GO:0006784">
    <property type="term" value="P:heme A biosynthetic process"/>
    <property type="evidence" value="ECO:0007669"/>
    <property type="project" value="InterPro"/>
</dbReference>
<feature type="transmembrane region" description="Helical" evidence="12">
    <location>
        <begin position="297"/>
        <end position="318"/>
    </location>
</feature>
<dbReference type="PANTHER" id="PTHR35457:SF1">
    <property type="entry name" value="HEME A SYNTHASE"/>
    <property type="match status" value="1"/>
</dbReference>
<dbReference type="GO" id="GO:0016020">
    <property type="term" value="C:membrane"/>
    <property type="evidence" value="ECO:0007669"/>
    <property type="project" value="UniProtKB-SubCell"/>
</dbReference>
<comment type="subcellular location">
    <subcellularLocation>
        <location evidence="1">Membrane</location>
        <topology evidence="1">Multi-pass membrane protein</topology>
    </subcellularLocation>
</comment>
<keyword evidence="9 12" id="KW-0472">Membrane</keyword>
<dbReference type="InterPro" id="IPR003780">
    <property type="entry name" value="COX15/CtaA_fam"/>
</dbReference>
<evidence type="ECO:0000256" key="4">
    <source>
        <dbReference type="ARBA" id="ARBA00022723"/>
    </source>
</evidence>
<dbReference type="Pfam" id="PF02628">
    <property type="entry name" value="COX15-CtaA"/>
    <property type="match status" value="1"/>
</dbReference>
<dbReference type="STRING" id="1656094.BFC18_07660"/>
<keyword evidence="14" id="KW-1185">Reference proteome</keyword>
<comment type="caution">
    <text evidence="13">The sequence shown here is derived from an EMBL/GenBank/DDBJ whole genome shotgun (WGS) entry which is preliminary data.</text>
</comment>
<dbReference type="GO" id="GO:0016491">
    <property type="term" value="F:oxidoreductase activity"/>
    <property type="evidence" value="ECO:0007669"/>
    <property type="project" value="UniProtKB-KW"/>
</dbReference>
<evidence type="ECO:0000256" key="5">
    <source>
        <dbReference type="ARBA" id="ARBA00022989"/>
    </source>
</evidence>
<keyword evidence="3 12" id="KW-0812">Transmembrane</keyword>
<protein>
    <submittedName>
        <fullName evidence="13">Cytochrome B</fullName>
    </submittedName>
</protein>
<dbReference type="RefSeq" id="WP_070124486.1">
    <property type="nucleotide sequence ID" value="NZ_MDHN01000013.1"/>
</dbReference>
<evidence type="ECO:0000256" key="6">
    <source>
        <dbReference type="ARBA" id="ARBA00023002"/>
    </source>
</evidence>
<keyword evidence="6" id="KW-0560">Oxidoreductase</keyword>
<evidence type="ECO:0000256" key="12">
    <source>
        <dbReference type="SAM" id="Phobius"/>
    </source>
</evidence>
<keyword evidence="8" id="KW-0350">Heme biosynthesis</keyword>
<keyword evidence="4" id="KW-0479">Metal-binding</keyword>
<evidence type="ECO:0000256" key="8">
    <source>
        <dbReference type="ARBA" id="ARBA00023133"/>
    </source>
</evidence>
<evidence type="ECO:0000256" key="7">
    <source>
        <dbReference type="ARBA" id="ARBA00023004"/>
    </source>
</evidence>
<dbReference type="OrthoDB" id="1447144at2"/>
<comment type="pathway">
    <text evidence="11">Porphyrin-containing compound metabolism.</text>
</comment>
<dbReference type="AlphaFoldDB" id="A0A1E7ZDK2"/>
<feature type="transmembrane region" description="Helical" evidence="12">
    <location>
        <begin position="272"/>
        <end position="291"/>
    </location>
</feature>
<evidence type="ECO:0000256" key="9">
    <source>
        <dbReference type="ARBA" id="ARBA00023136"/>
    </source>
</evidence>
<accession>A0A1E7ZDK2</accession>